<dbReference type="RefSeq" id="WP_149610770.1">
    <property type="nucleotide sequence ID" value="NZ_VTUX01000003.1"/>
</dbReference>
<dbReference type="AlphaFoldDB" id="A0A5B0X1R5"/>
<dbReference type="InterPro" id="IPR030395">
    <property type="entry name" value="GP_PDE_dom"/>
</dbReference>
<proteinExistence type="predicted"/>
<comment type="caution">
    <text evidence="2">The sequence shown here is derived from an EMBL/GenBank/DDBJ whole genome shotgun (WGS) entry which is preliminary data.</text>
</comment>
<dbReference type="SUPFAM" id="SSF51695">
    <property type="entry name" value="PLC-like phosphodiesterases"/>
    <property type="match status" value="1"/>
</dbReference>
<gene>
    <name evidence="2" type="ORF">F0M18_07345</name>
</gene>
<dbReference type="PROSITE" id="PS51704">
    <property type="entry name" value="GP_PDE"/>
    <property type="match status" value="1"/>
</dbReference>
<organism evidence="2 3">
    <name type="scientific">Pseudohalioglobus sediminis</name>
    <dbReference type="NCBI Taxonomy" id="2606449"/>
    <lineage>
        <taxon>Bacteria</taxon>
        <taxon>Pseudomonadati</taxon>
        <taxon>Pseudomonadota</taxon>
        <taxon>Gammaproteobacteria</taxon>
        <taxon>Cellvibrionales</taxon>
        <taxon>Halieaceae</taxon>
        <taxon>Pseudohalioglobus</taxon>
    </lineage>
</organism>
<evidence type="ECO:0000313" key="2">
    <source>
        <dbReference type="EMBL" id="KAA1192477.1"/>
    </source>
</evidence>
<dbReference type="Proteomes" id="UP000323708">
    <property type="component" value="Unassembled WGS sequence"/>
</dbReference>
<dbReference type="GO" id="GO:0006629">
    <property type="term" value="P:lipid metabolic process"/>
    <property type="evidence" value="ECO:0007669"/>
    <property type="project" value="InterPro"/>
</dbReference>
<keyword evidence="3" id="KW-1185">Reference proteome</keyword>
<dbReference type="GO" id="GO:0008081">
    <property type="term" value="F:phosphoric diester hydrolase activity"/>
    <property type="evidence" value="ECO:0007669"/>
    <property type="project" value="InterPro"/>
</dbReference>
<dbReference type="InterPro" id="IPR017946">
    <property type="entry name" value="PLC-like_Pdiesterase_TIM-brl"/>
</dbReference>
<evidence type="ECO:0000259" key="1">
    <source>
        <dbReference type="PROSITE" id="PS51704"/>
    </source>
</evidence>
<dbReference type="Pfam" id="PF03009">
    <property type="entry name" value="GDPD"/>
    <property type="match status" value="1"/>
</dbReference>
<name>A0A5B0X1R5_9GAMM</name>
<dbReference type="Gene3D" id="3.20.20.190">
    <property type="entry name" value="Phosphatidylinositol (PI) phosphodiesterase"/>
    <property type="match status" value="1"/>
</dbReference>
<dbReference type="PANTHER" id="PTHR46211:SF14">
    <property type="entry name" value="GLYCEROPHOSPHODIESTER PHOSPHODIESTERASE"/>
    <property type="match status" value="1"/>
</dbReference>
<evidence type="ECO:0000313" key="3">
    <source>
        <dbReference type="Proteomes" id="UP000323708"/>
    </source>
</evidence>
<dbReference type="PANTHER" id="PTHR46211">
    <property type="entry name" value="GLYCEROPHOSPHORYL DIESTER PHOSPHODIESTERASE"/>
    <property type="match status" value="1"/>
</dbReference>
<accession>A0A5B0X1R5</accession>
<protein>
    <submittedName>
        <fullName evidence="2">Glycerophosphodiester phosphodiesterase</fullName>
    </submittedName>
</protein>
<feature type="domain" description="GP-PDE" evidence="1">
    <location>
        <begin position="35"/>
        <end position="261"/>
    </location>
</feature>
<sequence length="276" mass="30795">MAVKQRLQGLAMATVDSVMAKVPRKVPDVAALRDCKIVSHRGEHDNRTVMENTLTAFDIASAAGVWGLECDIRWTRDQVPVICHDATLERVFGDTARVAELSFDALRERAPAVPSLQEVLLRYGARQHLMLEIKALDTQRLSQQRDILRTLLADLRPAADFHVLALDPQLFTLVAFLPSHTLLPVAETNVAALSREALARGYAGLAGHYLLLNRRLQQRHRQAGQCIGTGFPRSRRALLREIGRGVDWVFSNDAVFLQQQLDDLCQRAVSIRGPIQ</sequence>
<dbReference type="EMBL" id="VTUX01000003">
    <property type="protein sequence ID" value="KAA1192477.1"/>
    <property type="molecule type" value="Genomic_DNA"/>
</dbReference>
<reference evidence="2 3" key="1">
    <citation type="submission" date="2019-09" db="EMBL/GenBank/DDBJ databases">
        <authorList>
            <person name="Chen X.-Y."/>
        </authorList>
    </citation>
    <scope>NUCLEOTIDE SEQUENCE [LARGE SCALE GENOMIC DNA]</scope>
    <source>
        <strain evidence="2 3">NY5</strain>
    </source>
</reference>